<evidence type="ECO:0008006" key="15">
    <source>
        <dbReference type="Google" id="ProtNLM"/>
    </source>
</evidence>
<feature type="compositionally biased region" description="Basic and acidic residues" evidence="8">
    <location>
        <begin position="1115"/>
        <end position="1124"/>
    </location>
</feature>
<reference evidence="13" key="2">
    <citation type="submission" date="2025-09" db="UniProtKB">
        <authorList>
            <consortium name="Ensembl"/>
        </authorList>
    </citation>
    <scope>IDENTIFICATION</scope>
</reference>
<accession>A0A672MPG1</accession>
<name>A0A672MPG1_SINGR</name>
<evidence type="ECO:0000256" key="8">
    <source>
        <dbReference type="SAM" id="MobiDB-lite"/>
    </source>
</evidence>
<evidence type="ECO:0000256" key="1">
    <source>
        <dbReference type="ARBA" id="ARBA00004141"/>
    </source>
</evidence>
<feature type="compositionally biased region" description="Polar residues" evidence="8">
    <location>
        <begin position="1091"/>
        <end position="1109"/>
    </location>
</feature>
<evidence type="ECO:0000259" key="11">
    <source>
        <dbReference type="Pfam" id="PF18139"/>
    </source>
</evidence>
<dbReference type="AlphaFoldDB" id="A0A672MPG1"/>
<dbReference type="InParanoid" id="A0A672MPG1"/>
<proteinExistence type="predicted"/>
<evidence type="ECO:0000313" key="13">
    <source>
        <dbReference type="Ensembl" id="ENSSGRP00000038931.1"/>
    </source>
</evidence>
<evidence type="ECO:0000256" key="3">
    <source>
        <dbReference type="ARBA" id="ARBA00022692"/>
    </source>
</evidence>
<reference evidence="13" key="1">
    <citation type="submission" date="2025-08" db="UniProtKB">
        <authorList>
            <consortium name="Ensembl"/>
        </authorList>
    </citation>
    <scope>IDENTIFICATION</scope>
</reference>
<dbReference type="PANTHER" id="PTHR13800">
    <property type="entry name" value="TRANSIENT RECEPTOR POTENTIAL CATION CHANNEL, SUBFAMILY M, MEMBER 6"/>
    <property type="match status" value="1"/>
</dbReference>
<feature type="transmembrane region" description="Helical" evidence="9">
    <location>
        <begin position="806"/>
        <end position="830"/>
    </location>
</feature>
<evidence type="ECO:0000256" key="9">
    <source>
        <dbReference type="SAM" id="Phobius"/>
    </source>
</evidence>
<keyword evidence="3 9" id="KW-0812">Transmembrane</keyword>
<dbReference type="InterPro" id="IPR005821">
    <property type="entry name" value="Ion_trans_dom"/>
</dbReference>
<evidence type="ECO:0000256" key="4">
    <source>
        <dbReference type="ARBA" id="ARBA00022989"/>
    </source>
</evidence>
<dbReference type="InterPro" id="IPR002153">
    <property type="entry name" value="TRPC_channel"/>
</dbReference>
<evidence type="ECO:0000259" key="12">
    <source>
        <dbReference type="Pfam" id="PF25508"/>
    </source>
</evidence>
<evidence type="ECO:0000259" key="10">
    <source>
        <dbReference type="Pfam" id="PF00520"/>
    </source>
</evidence>
<feature type="domain" description="TRPM-like" evidence="12">
    <location>
        <begin position="319"/>
        <end position="575"/>
    </location>
</feature>
<sequence>RREGKFACVSTDPAEIYQMLTKQWGLAPPHLVVALMGGDEVSQLKPWLRDTLRKGLVKAAQSTGAWILTSGLRFGITKNLGQAVRDHSLASTSTKVRVVAIGIAPWNMIQNRDLLLSAKPDHPATYPSEDLPHGAVYSLDCNHSHFILVDEDPQRPGSTGEMRVKMLKHISLQRTGYGGTGSIEIPVLCLLVHGEPRILQRMYKNIQNSIPWLILAGSGGVADILVTLMDRGCWDADMVQELLINTFTNGLHSTEITSWIKLVMMDDTVHDPEQDSELDTVVLKALVKACKSQSQEAQDFLDELKLAVAWNRVDIAKSEIFSGDVAWSAQDLEEVMMEALINDKPDFVRLFVDNGVNINEFLTYGRLQELYCSVSEKNLLHTLLLKKHQEKQVHLASKRMSGHPHTEPGDRRARFTFHEVSKVLKDFLDDTCRGFYQKLPAERMGKGRLFHSQKNLPDMDRRCDHPWRDLFLWAILQNRQEMANYFWAMGPEAVAAALVGCKIMKEMAHLATEAATARSMKNAKYEQFAMDLFSECYSNSEDRAYSLLVRKTCCWSKATVLNLATLADAKCFFAHDGVQALLTKVWWGAMRTDTSIARLVLTFFIPPLIWTNLIKFNAEVTVNRGEGEPFTELDSLETEQALLLTDEDPVAAEGGSDSCNASFIYMMLQKWNRFWSAPVTVFLGNVIMYFAFLILFCYVLLLDFRPPPPHGPSAAEIILYFWVFTLVLEEIRQSFFTDEDMSIFKKMKLYVEDNWNKCDMVAISLFVVGLSCRYYDHIMLAALFLLWISCNLGPKSSLRNIHLTTFFLVFVSQIKDVFFFLFFLSVWLIAYGVTTQALLHPNDPRIDWVFRRALYRPYLHIFGQIPLEEIDAAKMSDDNCTTDVQEIVLGTLPPCPNVYANWLVILLLVIYLLVTNVLLLNLLIAMFSYTFQVVQENADIFWKFQRYNLIVEYHSRPALAPPFIIISHISQALLSLVKTTETNQDLLERELPAGLDQKLMTWETVQKENYLAKQEHEHRESSAERLRYTSSKVQSLLRMVGGFKEQEKRMATVETEVRYCGEVLSWIAECFHKSTLKCDRDAPKAPRESIAISSRNPQPQEAKQQQPSGHSGYGVDKKLPYIDQ</sequence>
<feature type="transmembrane region" description="Helical" evidence="9">
    <location>
        <begin position="713"/>
        <end position="731"/>
    </location>
</feature>
<evidence type="ECO:0000313" key="14">
    <source>
        <dbReference type="Proteomes" id="UP000472262"/>
    </source>
</evidence>
<dbReference type="Ensembl" id="ENSSGRT00000041741.1">
    <property type="protein sequence ID" value="ENSSGRP00000038931.1"/>
    <property type="gene ID" value="ENSSGRG00000021319.1"/>
</dbReference>
<dbReference type="Pfam" id="PF00520">
    <property type="entry name" value="Ion_trans"/>
    <property type="match status" value="1"/>
</dbReference>
<evidence type="ECO:0000256" key="6">
    <source>
        <dbReference type="ARBA" id="ARBA00023136"/>
    </source>
</evidence>
<keyword evidence="6 9" id="KW-0472">Membrane</keyword>
<evidence type="ECO:0000256" key="7">
    <source>
        <dbReference type="ARBA" id="ARBA00023303"/>
    </source>
</evidence>
<dbReference type="InterPro" id="IPR057366">
    <property type="entry name" value="TRPM-like"/>
</dbReference>
<feature type="transmembrane region" description="Helical" evidence="9">
    <location>
        <begin position="674"/>
        <end position="701"/>
    </location>
</feature>
<dbReference type="GO" id="GO:0099604">
    <property type="term" value="F:ligand-gated calcium channel activity"/>
    <property type="evidence" value="ECO:0007669"/>
    <property type="project" value="TreeGrafter"/>
</dbReference>
<dbReference type="GO" id="GO:0005227">
    <property type="term" value="F:calcium-activated cation channel activity"/>
    <property type="evidence" value="ECO:0007669"/>
    <property type="project" value="TreeGrafter"/>
</dbReference>
<evidence type="ECO:0000256" key="5">
    <source>
        <dbReference type="ARBA" id="ARBA00023065"/>
    </source>
</evidence>
<feature type="domain" description="Ion transport" evidence="10">
    <location>
        <begin position="689"/>
        <end position="938"/>
    </location>
</feature>
<feature type="region of interest" description="Disordered" evidence="8">
    <location>
        <begin position="1079"/>
        <end position="1124"/>
    </location>
</feature>
<dbReference type="Pfam" id="PF25508">
    <property type="entry name" value="TRPM2"/>
    <property type="match status" value="1"/>
</dbReference>
<feature type="domain" description="TRPM SLOG" evidence="11">
    <location>
        <begin position="9"/>
        <end position="226"/>
    </location>
</feature>
<keyword evidence="14" id="KW-1185">Reference proteome</keyword>
<dbReference type="Proteomes" id="UP000472262">
    <property type="component" value="Unassembled WGS sequence"/>
</dbReference>
<dbReference type="GO" id="GO:0005886">
    <property type="term" value="C:plasma membrane"/>
    <property type="evidence" value="ECO:0007669"/>
    <property type="project" value="TreeGrafter"/>
</dbReference>
<gene>
    <name evidence="13" type="primary">trpm5</name>
</gene>
<keyword evidence="4 9" id="KW-1133">Transmembrane helix</keyword>
<feature type="transmembrane region" description="Helical" evidence="9">
    <location>
        <begin position="899"/>
        <end position="924"/>
    </location>
</feature>
<dbReference type="InterPro" id="IPR041491">
    <property type="entry name" value="TRPM_SLOG"/>
</dbReference>
<evidence type="ECO:0000256" key="2">
    <source>
        <dbReference type="ARBA" id="ARBA00022448"/>
    </source>
</evidence>
<keyword evidence="7" id="KW-0407">Ion channel</keyword>
<dbReference type="OMA" id="CYCTAVI"/>
<dbReference type="Pfam" id="PF18139">
    <property type="entry name" value="LSDAT_euk"/>
    <property type="match status" value="1"/>
</dbReference>
<organism evidence="13 14">
    <name type="scientific">Sinocyclocheilus grahami</name>
    <name type="common">Dianchi golden-line fish</name>
    <name type="synonym">Barbus grahami</name>
    <dbReference type="NCBI Taxonomy" id="75366"/>
    <lineage>
        <taxon>Eukaryota</taxon>
        <taxon>Metazoa</taxon>
        <taxon>Chordata</taxon>
        <taxon>Craniata</taxon>
        <taxon>Vertebrata</taxon>
        <taxon>Euteleostomi</taxon>
        <taxon>Actinopterygii</taxon>
        <taxon>Neopterygii</taxon>
        <taxon>Teleostei</taxon>
        <taxon>Ostariophysi</taxon>
        <taxon>Cypriniformes</taxon>
        <taxon>Cyprinidae</taxon>
        <taxon>Cyprininae</taxon>
        <taxon>Sinocyclocheilus</taxon>
    </lineage>
</organism>
<keyword evidence="5" id="KW-0406">Ion transport</keyword>
<dbReference type="InterPro" id="IPR050927">
    <property type="entry name" value="TRPM"/>
</dbReference>
<protein>
    <recommendedName>
        <fullName evidence="15">Transient receptor potential cation channel, subfamily M, member 5</fullName>
    </recommendedName>
</protein>
<keyword evidence="2" id="KW-0813">Transport</keyword>
<comment type="subcellular location">
    <subcellularLocation>
        <location evidence="1">Membrane</location>
        <topology evidence="1">Multi-pass membrane protein</topology>
    </subcellularLocation>
</comment>
<dbReference type="PANTHER" id="PTHR13800:SF5">
    <property type="entry name" value="TRANSIENT RECEPTOR POTENTIAL CATION CHANNEL SUBFAMILY M MEMBER 5"/>
    <property type="match status" value="1"/>
</dbReference>
<dbReference type="PRINTS" id="PR01097">
    <property type="entry name" value="TRNSRECEPTRP"/>
</dbReference>